<gene>
    <name evidence="4" type="ORF">BMG00_12655</name>
</gene>
<evidence type="ECO:0000259" key="3">
    <source>
        <dbReference type="PROSITE" id="PS50893"/>
    </source>
</evidence>
<proteinExistence type="predicted"/>
<evidence type="ECO:0000256" key="1">
    <source>
        <dbReference type="ARBA" id="ARBA00022741"/>
    </source>
</evidence>
<evidence type="ECO:0000313" key="5">
    <source>
        <dbReference type="Proteomes" id="UP000242224"/>
    </source>
</evidence>
<evidence type="ECO:0000256" key="2">
    <source>
        <dbReference type="ARBA" id="ARBA00022840"/>
    </source>
</evidence>
<accession>A0ABX3MKA9</accession>
<dbReference type="PROSITE" id="PS50893">
    <property type="entry name" value="ABC_TRANSPORTER_2"/>
    <property type="match status" value="1"/>
</dbReference>
<sequence length="254" mass="27656">MTGLSLTDFSVTIGRQKVLRIDRLDLPAVGLVGVVGPNGAGKSTLLKALAGVLPHRGVKTLGTGWPAPRQIGFMPQDFMVRAALSVTECVLLGRRERLGWRITPQDHAEVERALEAFGLGALATQRMDNLSGGQQQLVLLAQRLLRSPRLLILDEPTSALDLHRQIEVLTHLKATRRHDILVITALHDLTLAGRFADRLVMIENGRLRAVGPPAEVLTRTILDPVYSISSECLSDREGSPVIVPHRVASLPIRG</sequence>
<reference evidence="4 5" key="1">
    <citation type="submission" date="2016-11" db="EMBL/GenBank/DDBJ databases">
        <title>A multilocus sequence analysis scheme for characterization of bacteria in the genus Thioclava.</title>
        <authorList>
            <person name="Liu Y."/>
            <person name="Shao Z."/>
        </authorList>
    </citation>
    <scope>NUCLEOTIDE SEQUENCE [LARGE SCALE GENOMIC DNA]</scope>
    <source>
        <strain evidence="4 5">11.10-0-13</strain>
    </source>
</reference>
<dbReference type="RefSeq" id="WP_078574573.1">
    <property type="nucleotide sequence ID" value="NZ_MPZS01000002.1"/>
</dbReference>
<dbReference type="InterPro" id="IPR027417">
    <property type="entry name" value="P-loop_NTPase"/>
</dbReference>
<keyword evidence="2 4" id="KW-0067">ATP-binding</keyword>
<dbReference type="PANTHER" id="PTHR42794:SF2">
    <property type="entry name" value="ABC TRANSPORTER ATP-BINDING PROTEIN"/>
    <property type="match status" value="1"/>
</dbReference>
<dbReference type="GO" id="GO:0005524">
    <property type="term" value="F:ATP binding"/>
    <property type="evidence" value="ECO:0007669"/>
    <property type="project" value="UniProtKB-KW"/>
</dbReference>
<dbReference type="InterPro" id="IPR003593">
    <property type="entry name" value="AAA+_ATPase"/>
</dbReference>
<organism evidence="4 5">
    <name type="scientific">Thioclava marina</name>
    <dbReference type="NCBI Taxonomy" id="1915077"/>
    <lineage>
        <taxon>Bacteria</taxon>
        <taxon>Pseudomonadati</taxon>
        <taxon>Pseudomonadota</taxon>
        <taxon>Alphaproteobacteria</taxon>
        <taxon>Rhodobacterales</taxon>
        <taxon>Paracoccaceae</taxon>
        <taxon>Thioclava</taxon>
    </lineage>
</organism>
<dbReference type="SUPFAM" id="SSF52540">
    <property type="entry name" value="P-loop containing nucleoside triphosphate hydrolases"/>
    <property type="match status" value="1"/>
</dbReference>
<feature type="domain" description="ABC transporter" evidence="3">
    <location>
        <begin position="4"/>
        <end position="229"/>
    </location>
</feature>
<protein>
    <submittedName>
        <fullName evidence="4">Iron ABC transporter ATP-binding protein</fullName>
    </submittedName>
</protein>
<keyword evidence="5" id="KW-1185">Reference proteome</keyword>
<dbReference type="SMART" id="SM00382">
    <property type="entry name" value="AAA"/>
    <property type="match status" value="1"/>
</dbReference>
<dbReference type="InterPro" id="IPR003439">
    <property type="entry name" value="ABC_transporter-like_ATP-bd"/>
</dbReference>
<dbReference type="Pfam" id="PF00005">
    <property type="entry name" value="ABC_tran"/>
    <property type="match status" value="1"/>
</dbReference>
<name>A0ABX3MKA9_9RHOB</name>
<dbReference type="PANTHER" id="PTHR42794">
    <property type="entry name" value="HEMIN IMPORT ATP-BINDING PROTEIN HMUV"/>
    <property type="match status" value="1"/>
</dbReference>
<dbReference type="Gene3D" id="3.40.50.300">
    <property type="entry name" value="P-loop containing nucleotide triphosphate hydrolases"/>
    <property type="match status" value="1"/>
</dbReference>
<keyword evidence="1" id="KW-0547">Nucleotide-binding</keyword>
<evidence type="ECO:0000313" key="4">
    <source>
        <dbReference type="EMBL" id="OOY11921.1"/>
    </source>
</evidence>
<dbReference type="EMBL" id="MPZS01000002">
    <property type="protein sequence ID" value="OOY11921.1"/>
    <property type="molecule type" value="Genomic_DNA"/>
</dbReference>
<dbReference type="Proteomes" id="UP000242224">
    <property type="component" value="Unassembled WGS sequence"/>
</dbReference>
<comment type="caution">
    <text evidence="4">The sequence shown here is derived from an EMBL/GenBank/DDBJ whole genome shotgun (WGS) entry which is preliminary data.</text>
</comment>